<evidence type="ECO:0000313" key="1">
    <source>
        <dbReference type="EMBL" id="JAH80493.1"/>
    </source>
</evidence>
<reference evidence="1" key="2">
    <citation type="journal article" date="2015" name="Fish Shellfish Immunol.">
        <title>Early steps in the European eel (Anguilla anguilla)-Vibrio vulnificus interaction in the gills: Role of the RtxA13 toxin.</title>
        <authorList>
            <person name="Callol A."/>
            <person name="Pajuelo D."/>
            <person name="Ebbesson L."/>
            <person name="Teles M."/>
            <person name="MacKenzie S."/>
            <person name="Amaro C."/>
        </authorList>
    </citation>
    <scope>NUCLEOTIDE SEQUENCE</scope>
</reference>
<reference evidence="1" key="1">
    <citation type="submission" date="2014-11" db="EMBL/GenBank/DDBJ databases">
        <authorList>
            <person name="Amaro Gonzalez C."/>
        </authorList>
    </citation>
    <scope>NUCLEOTIDE SEQUENCE</scope>
</reference>
<proteinExistence type="predicted"/>
<name>A0A0E9VT58_ANGAN</name>
<accession>A0A0E9VT58</accession>
<protein>
    <submittedName>
        <fullName evidence="1">Uncharacterized protein</fullName>
    </submittedName>
</protein>
<dbReference type="EMBL" id="GBXM01028084">
    <property type="protein sequence ID" value="JAH80493.1"/>
    <property type="molecule type" value="Transcribed_RNA"/>
</dbReference>
<organism evidence="1">
    <name type="scientific">Anguilla anguilla</name>
    <name type="common">European freshwater eel</name>
    <name type="synonym">Muraena anguilla</name>
    <dbReference type="NCBI Taxonomy" id="7936"/>
    <lineage>
        <taxon>Eukaryota</taxon>
        <taxon>Metazoa</taxon>
        <taxon>Chordata</taxon>
        <taxon>Craniata</taxon>
        <taxon>Vertebrata</taxon>
        <taxon>Euteleostomi</taxon>
        <taxon>Actinopterygii</taxon>
        <taxon>Neopterygii</taxon>
        <taxon>Teleostei</taxon>
        <taxon>Anguilliformes</taxon>
        <taxon>Anguillidae</taxon>
        <taxon>Anguilla</taxon>
    </lineage>
</organism>
<sequence length="36" mass="4020">MTLEDSGRLIHDNGNRKLVLMLLTFGLGYSNGKVKQ</sequence>
<dbReference type="AlphaFoldDB" id="A0A0E9VT58"/>